<name>A0A6P1QXG3_9FLAO</name>
<accession>A0A6P1QXG3</accession>
<gene>
    <name evidence="1" type="ORF">DBX24_07315</name>
</gene>
<protein>
    <submittedName>
        <fullName evidence="1">SRPBCC domain-containing protein</fullName>
    </submittedName>
</protein>
<dbReference type="Proteomes" id="UP000464318">
    <property type="component" value="Chromosome"/>
</dbReference>
<dbReference type="InterPro" id="IPR023393">
    <property type="entry name" value="START-like_dom_sf"/>
</dbReference>
<evidence type="ECO:0000313" key="2">
    <source>
        <dbReference type="Proteomes" id="UP000464318"/>
    </source>
</evidence>
<dbReference type="Pfam" id="PF19569">
    <property type="entry name" value="START_2"/>
    <property type="match status" value="1"/>
</dbReference>
<dbReference type="OrthoDB" id="667567at2"/>
<evidence type="ECO:0000313" key="1">
    <source>
        <dbReference type="EMBL" id="QHN65703.1"/>
    </source>
</evidence>
<proteinExistence type="predicted"/>
<dbReference type="SUPFAM" id="SSF55961">
    <property type="entry name" value="Bet v1-like"/>
    <property type="match status" value="1"/>
</dbReference>
<dbReference type="KEGG" id="bcad:DBX24_07315"/>
<reference evidence="1 2" key="1">
    <citation type="submission" date="2018-04" db="EMBL/GenBank/DDBJ databases">
        <title>Characteristic and Complete Genome Sequencing of A Novel Member of Infective Endocarditis Causative Bacteria: Bergeyella cardium QL-PH.</title>
        <authorList>
            <person name="Pan H."/>
            <person name="Sun E."/>
            <person name="Zhang Y."/>
        </authorList>
    </citation>
    <scope>NUCLEOTIDE SEQUENCE [LARGE SCALE GENOMIC DNA]</scope>
    <source>
        <strain evidence="1 2">HPQL</strain>
    </source>
</reference>
<dbReference type="Gene3D" id="3.30.530.20">
    <property type="match status" value="1"/>
</dbReference>
<dbReference type="RefSeq" id="WP_160224437.1">
    <property type="nucleotide sequence ID" value="NZ_CP029149.1"/>
</dbReference>
<sequence length="128" mass="15206">MAKIKVQYEFPMHCLSEILYEYMATAEGLSEWFADEVVEKGDDFYFSWGGSEPERATLIRYKPEGFVRFRWEEDEGTKNFFEMSINIDEITEDLSLNIIDFCDEDDEEENRIYWENLIENLRIKLGAG</sequence>
<dbReference type="InterPro" id="IPR045736">
    <property type="entry name" value="START_2"/>
</dbReference>
<dbReference type="EMBL" id="CP029149">
    <property type="protein sequence ID" value="QHN65703.1"/>
    <property type="molecule type" value="Genomic_DNA"/>
</dbReference>
<keyword evidence="2" id="KW-1185">Reference proteome</keyword>
<dbReference type="AlphaFoldDB" id="A0A6P1QXG3"/>
<organism evidence="1 2">
    <name type="scientific">Bergeyella cardium</name>
    <dbReference type="NCBI Taxonomy" id="1585976"/>
    <lineage>
        <taxon>Bacteria</taxon>
        <taxon>Pseudomonadati</taxon>
        <taxon>Bacteroidota</taxon>
        <taxon>Flavobacteriia</taxon>
        <taxon>Flavobacteriales</taxon>
        <taxon>Weeksellaceae</taxon>
        <taxon>Bergeyella</taxon>
    </lineage>
</organism>